<dbReference type="EMBL" id="CAIT01000004">
    <property type="protein sequence ID" value="CCH51297.1"/>
    <property type="molecule type" value="Genomic_DNA"/>
</dbReference>
<name>I2GBM3_9BACT</name>
<keyword evidence="2" id="KW-1185">Reference proteome</keyword>
<reference evidence="1 2" key="1">
    <citation type="journal article" date="2012" name="J. Bacteriol.">
        <title>Genome Sequence of the Filamentous Bacterium Fibrisoma limi BUZ 3T.</title>
        <authorList>
            <person name="Filippini M."/>
            <person name="Qi W."/>
            <person name="Jaenicke S."/>
            <person name="Goesmann A."/>
            <person name="Smits T.H."/>
            <person name="Bagheri H.C."/>
        </authorList>
    </citation>
    <scope>NUCLEOTIDE SEQUENCE [LARGE SCALE GENOMIC DNA]</scope>
    <source>
        <strain evidence="2">BUZ 3T</strain>
    </source>
</reference>
<sequence length="33" mass="3850">MTVHPANLMGYAYVGINLVKKWFFKLVGHRSDR</sequence>
<accession>I2GBM3</accession>
<comment type="caution">
    <text evidence="1">The sequence shown here is derived from an EMBL/GenBank/DDBJ whole genome shotgun (WGS) entry which is preliminary data.</text>
</comment>
<dbReference type="AlphaFoldDB" id="I2GBM3"/>
<dbReference type="Proteomes" id="UP000009309">
    <property type="component" value="Unassembled WGS sequence"/>
</dbReference>
<proteinExistence type="predicted"/>
<protein>
    <submittedName>
        <fullName evidence="1">Uncharacterized protein</fullName>
    </submittedName>
</protein>
<evidence type="ECO:0000313" key="2">
    <source>
        <dbReference type="Proteomes" id="UP000009309"/>
    </source>
</evidence>
<dbReference type="STRING" id="1185876.BN8_00214"/>
<organism evidence="1 2">
    <name type="scientific">Fibrisoma limi BUZ 3</name>
    <dbReference type="NCBI Taxonomy" id="1185876"/>
    <lineage>
        <taxon>Bacteria</taxon>
        <taxon>Pseudomonadati</taxon>
        <taxon>Bacteroidota</taxon>
        <taxon>Cytophagia</taxon>
        <taxon>Cytophagales</taxon>
        <taxon>Spirosomataceae</taxon>
        <taxon>Fibrisoma</taxon>
    </lineage>
</organism>
<evidence type="ECO:0000313" key="1">
    <source>
        <dbReference type="EMBL" id="CCH51297.1"/>
    </source>
</evidence>
<gene>
    <name evidence="1" type="ORF">BN8_00214</name>
</gene>